<organism evidence="3">
    <name type="scientific">Cacopsylla melanoneura</name>
    <dbReference type="NCBI Taxonomy" id="428564"/>
    <lineage>
        <taxon>Eukaryota</taxon>
        <taxon>Metazoa</taxon>
        <taxon>Ecdysozoa</taxon>
        <taxon>Arthropoda</taxon>
        <taxon>Hexapoda</taxon>
        <taxon>Insecta</taxon>
        <taxon>Pterygota</taxon>
        <taxon>Neoptera</taxon>
        <taxon>Paraneoptera</taxon>
        <taxon>Hemiptera</taxon>
        <taxon>Sternorrhyncha</taxon>
        <taxon>Psylloidea</taxon>
        <taxon>Psyllidae</taxon>
        <taxon>Psyllinae</taxon>
        <taxon>Cacopsylla</taxon>
    </lineage>
</organism>
<dbReference type="SUPFAM" id="SSF54236">
    <property type="entry name" value="Ubiquitin-like"/>
    <property type="match status" value="1"/>
</dbReference>
<dbReference type="InterPro" id="IPR057455">
    <property type="entry name" value="UBFD1_C"/>
</dbReference>
<feature type="compositionally biased region" description="Basic and acidic residues" evidence="1">
    <location>
        <begin position="42"/>
        <end position="64"/>
    </location>
</feature>
<name>A0A8D9DU18_9HEMI</name>
<dbReference type="InterPro" id="IPR029071">
    <property type="entry name" value="Ubiquitin-like_domsf"/>
</dbReference>
<evidence type="ECO:0000256" key="1">
    <source>
        <dbReference type="SAM" id="MobiDB-lite"/>
    </source>
</evidence>
<protein>
    <submittedName>
        <fullName evidence="3">Ubiquitin domain-containing protein UBFD1</fullName>
    </submittedName>
</protein>
<dbReference type="AlphaFoldDB" id="A0A8D9DU18"/>
<evidence type="ECO:0000259" key="2">
    <source>
        <dbReference type="PROSITE" id="PS50053"/>
    </source>
</evidence>
<dbReference type="EMBL" id="HBUF01378462">
    <property type="protein sequence ID" value="CAG6729312.1"/>
    <property type="molecule type" value="Transcribed_RNA"/>
</dbReference>
<proteinExistence type="predicted"/>
<accession>A0A8D9DU18</accession>
<dbReference type="PROSITE" id="PS50053">
    <property type="entry name" value="UBIQUITIN_2"/>
    <property type="match status" value="1"/>
</dbReference>
<feature type="compositionally biased region" description="Low complexity" evidence="1">
    <location>
        <begin position="21"/>
        <end position="38"/>
    </location>
</feature>
<dbReference type="PANTHER" id="PTHR16470">
    <property type="entry name" value="UBIQUITIN DOMAIN-CONTAINING PROTEIN UBFD1"/>
    <property type="match status" value="1"/>
</dbReference>
<evidence type="ECO:0000313" key="3">
    <source>
        <dbReference type="EMBL" id="CAG6729312.1"/>
    </source>
</evidence>
<dbReference type="PANTHER" id="PTHR16470:SF0">
    <property type="entry name" value="UBIQUITIN DOMAIN-CONTAINING PROTEIN UBFD1"/>
    <property type="match status" value="1"/>
</dbReference>
<dbReference type="Gene3D" id="3.10.20.90">
    <property type="entry name" value="Phosphatidylinositol 3-kinase Catalytic Subunit, Chain A, domain 1"/>
    <property type="match status" value="1"/>
</dbReference>
<feature type="compositionally biased region" description="Basic and acidic residues" evidence="1">
    <location>
        <begin position="1"/>
        <end position="18"/>
    </location>
</feature>
<dbReference type="SMART" id="SM00213">
    <property type="entry name" value="UBQ"/>
    <property type="match status" value="1"/>
</dbReference>
<feature type="region of interest" description="Disordered" evidence="1">
    <location>
        <begin position="1"/>
        <end position="64"/>
    </location>
</feature>
<dbReference type="InterPro" id="IPR039120">
    <property type="entry name" value="UBFD1"/>
</dbReference>
<feature type="domain" description="Ubiquitin-like" evidence="2">
    <location>
        <begin position="71"/>
        <end position="144"/>
    </location>
</feature>
<dbReference type="GO" id="GO:0045296">
    <property type="term" value="F:cadherin binding"/>
    <property type="evidence" value="ECO:0007669"/>
    <property type="project" value="TreeGrafter"/>
</dbReference>
<dbReference type="Pfam" id="PF00240">
    <property type="entry name" value="ubiquitin"/>
    <property type="match status" value="1"/>
</dbReference>
<dbReference type="CDD" id="cd17047">
    <property type="entry name" value="Ubl_UBFD1"/>
    <property type="match status" value="1"/>
</dbReference>
<dbReference type="InterPro" id="IPR000626">
    <property type="entry name" value="Ubiquitin-like_dom"/>
</dbReference>
<reference evidence="3" key="1">
    <citation type="submission" date="2021-05" db="EMBL/GenBank/DDBJ databases">
        <authorList>
            <person name="Alioto T."/>
            <person name="Alioto T."/>
            <person name="Gomez Garrido J."/>
        </authorList>
    </citation>
    <scope>NUCLEOTIDE SEQUENCE</scope>
</reference>
<dbReference type="GO" id="GO:0003723">
    <property type="term" value="F:RNA binding"/>
    <property type="evidence" value="ECO:0007669"/>
    <property type="project" value="TreeGrafter"/>
</dbReference>
<dbReference type="Pfam" id="PF25343">
    <property type="entry name" value="PH_UBFD1_C"/>
    <property type="match status" value="1"/>
</dbReference>
<sequence>MDAASSDKTESTNAKDAENSPPKIAAEITPAPTTEPTPVESKASENKASIEKSSAEHVEKKDEASSDDKIISFTVIYSKQKCDVKISENSTVLQLKTHLEPIIGVPQGLQKIMFKGLAKNGQTLKSLGITNNTKVMVVGSKLNDVLNLATVPSAEEQQALQEVKVNKEPWCRQKMHRTVLDKGLPDDVMPGILNTKEPLPPCPLSGMLNKAGGKLRITFRLELDELWLGTKERTEKIRMSSIKSVLSEPIEGQEQYHIMALQLGTTEASRYWIYYVPAQYVDSINLTYCTDCSSFSFSCSGIGSTTYPLSTWTQSSTLFSTRDWLSRSCPAHPLLNTEILSDVDVTLCNHPLGTK</sequence>